<feature type="transmembrane region" description="Helical" evidence="9">
    <location>
        <begin position="522"/>
        <end position="541"/>
    </location>
</feature>
<evidence type="ECO:0000256" key="1">
    <source>
        <dbReference type="ARBA" id="ARBA00004141"/>
    </source>
</evidence>
<dbReference type="InterPro" id="IPR013057">
    <property type="entry name" value="AA_transpt_TM"/>
</dbReference>
<keyword evidence="5" id="KW-0029">Amino-acid transport</keyword>
<dbReference type="GO" id="GO:0005783">
    <property type="term" value="C:endoplasmic reticulum"/>
    <property type="evidence" value="ECO:0007669"/>
    <property type="project" value="TreeGrafter"/>
</dbReference>
<keyword evidence="7 9" id="KW-0472">Membrane</keyword>
<feature type="transmembrane region" description="Helical" evidence="9">
    <location>
        <begin position="308"/>
        <end position="326"/>
    </location>
</feature>
<feature type="transmembrane region" description="Helical" evidence="9">
    <location>
        <begin position="271"/>
        <end position="296"/>
    </location>
</feature>
<evidence type="ECO:0000256" key="8">
    <source>
        <dbReference type="SAM" id="MobiDB-lite"/>
    </source>
</evidence>
<feature type="transmembrane region" description="Helical" evidence="9">
    <location>
        <begin position="183"/>
        <end position="206"/>
    </location>
</feature>
<evidence type="ECO:0000313" key="12">
    <source>
        <dbReference type="Proteomes" id="UP000285326"/>
    </source>
</evidence>
<sequence>MVQAKTKISKSNGEDHRLLSSTVDNDFSDGSSEDDDEYSLAQPHHEAEPLISTLNKKPQSSESGPDFDYSPSPQNSNGAHLEPLIDDETTAARASPPPPYEDELPQGNNSRVYNARFHIDYNEQDPLTSDQHTSWSEEDILTQAEREHLRPKSGICSAFMNMANSIIGAGIIGQPYAFRQAGILAGITLLILLTIMVDWTIRLIVINSKLSGSSSFQGTMEHCFGHIGLITISIAQWAFAFGGMIAFGIIVGDTIPHVVIALWPQIVNVPFLSLLSNRQVVIAVLIMCVSYPLCLYRDISKLAKASTMAMLSMIIIIFTVITQGALIPPESKDTPDSSLLKVKGEFFQAISVISFALVCHHNSFLIYDSLKTPTINRFSRVTHYSTIVSMVACLAVALSGFLTFGSSTQGNVLNNFPTNNTLVNVARLCFGLNMLTTLPLEAFVCREVVVNYWFGGKPFNLFVHILLTTGHVLCAIIISLFVCDLGVVLEIIGAISACTLGYIIPPLCYIKLSTRSWRTIPATACIFFGFVTMIISLVQTFSKMIRHEGETATCR</sequence>
<dbReference type="AlphaFoldDB" id="A0A420ITJ6"/>
<feature type="region of interest" description="Disordered" evidence="8">
    <location>
        <begin position="1"/>
        <end position="81"/>
    </location>
</feature>
<feature type="transmembrane region" description="Helical" evidence="9">
    <location>
        <begin position="387"/>
        <end position="405"/>
    </location>
</feature>
<name>A0A420ITJ6_9PEZI</name>
<keyword evidence="3" id="KW-0813">Transport</keyword>
<protein>
    <submittedName>
        <fullName evidence="11">Vacuolar amino acid transporter 2</fullName>
    </submittedName>
</protein>
<evidence type="ECO:0000256" key="5">
    <source>
        <dbReference type="ARBA" id="ARBA00022970"/>
    </source>
</evidence>
<dbReference type="GO" id="GO:0015179">
    <property type="term" value="F:L-amino acid transmembrane transporter activity"/>
    <property type="evidence" value="ECO:0007669"/>
    <property type="project" value="TreeGrafter"/>
</dbReference>
<evidence type="ECO:0000256" key="9">
    <source>
        <dbReference type="SAM" id="Phobius"/>
    </source>
</evidence>
<evidence type="ECO:0000313" key="11">
    <source>
        <dbReference type="EMBL" id="RKF77844.1"/>
    </source>
</evidence>
<feature type="transmembrane region" description="Helical" evidence="9">
    <location>
        <begin position="346"/>
        <end position="367"/>
    </location>
</feature>
<organism evidence="11 12">
    <name type="scientific">Golovinomyces cichoracearum</name>
    <dbReference type="NCBI Taxonomy" id="62708"/>
    <lineage>
        <taxon>Eukaryota</taxon>
        <taxon>Fungi</taxon>
        <taxon>Dikarya</taxon>
        <taxon>Ascomycota</taxon>
        <taxon>Pezizomycotina</taxon>
        <taxon>Leotiomycetes</taxon>
        <taxon>Erysiphales</taxon>
        <taxon>Erysiphaceae</taxon>
        <taxon>Golovinomyces</taxon>
    </lineage>
</organism>
<feature type="compositionally biased region" description="Polar residues" evidence="8">
    <location>
        <begin position="52"/>
        <end position="63"/>
    </location>
</feature>
<evidence type="ECO:0000256" key="2">
    <source>
        <dbReference type="ARBA" id="ARBA00008066"/>
    </source>
</evidence>
<evidence type="ECO:0000256" key="3">
    <source>
        <dbReference type="ARBA" id="ARBA00022448"/>
    </source>
</evidence>
<dbReference type="Proteomes" id="UP000285326">
    <property type="component" value="Unassembled WGS sequence"/>
</dbReference>
<feature type="transmembrane region" description="Helical" evidence="9">
    <location>
        <begin position="227"/>
        <end position="251"/>
    </location>
</feature>
<evidence type="ECO:0000256" key="6">
    <source>
        <dbReference type="ARBA" id="ARBA00022989"/>
    </source>
</evidence>
<dbReference type="Pfam" id="PF01490">
    <property type="entry name" value="Aa_trans"/>
    <property type="match status" value="1"/>
</dbReference>
<dbReference type="PANTHER" id="PTHR22950:SF458">
    <property type="entry name" value="SODIUM-COUPLED NEUTRAL AMINO ACID TRANSPORTER 11-RELATED"/>
    <property type="match status" value="1"/>
</dbReference>
<keyword evidence="6 9" id="KW-1133">Transmembrane helix</keyword>
<feature type="transmembrane region" description="Helical" evidence="9">
    <location>
        <begin position="488"/>
        <end position="510"/>
    </location>
</feature>
<keyword evidence="4 9" id="KW-0812">Transmembrane</keyword>
<gene>
    <name evidence="11" type="ORF">GcM1_216044</name>
</gene>
<comment type="caution">
    <text evidence="11">The sequence shown here is derived from an EMBL/GenBank/DDBJ whole genome shotgun (WGS) entry which is preliminary data.</text>
</comment>
<evidence type="ECO:0000259" key="10">
    <source>
        <dbReference type="Pfam" id="PF01490"/>
    </source>
</evidence>
<comment type="subcellular location">
    <subcellularLocation>
        <location evidence="1">Membrane</location>
        <topology evidence="1">Multi-pass membrane protein</topology>
    </subcellularLocation>
</comment>
<evidence type="ECO:0000256" key="4">
    <source>
        <dbReference type="ARBA" id="ARBA00022692"/>
    </source>
</evidence>
<evidence type="ECO:0000256" key="7">
    <source>
        <dbReference type="ARBA" id="ARBA00023136"/>
    </source>
</evidence>
<proteinExistence type="inferred from homology"/>
<accession>A0A420ITJ6</accession>
<dbReference type="PANTHER" id="PTHR22950">
    <property type="entry name" value="AMINO ACID TRANSPORTER"/>
    <property type="match status" value="1"/>
</dbReference>
<comment type="similarity">
    <text evidence="2">Belongs to the amino acid/polyamine transporter 2 family.</text>
</comment>
<dbReference type="GO" id="GO:0016020">
    <property type="term" value="C:membrane"/>
    <property type="evidence" value="ECO:0007669"/>
    <property type="project" value="UniProtKB-SubCell"/>
</dbReference>
<feature type="transmembrane region" description="Helical" evidence="9">
    <location>
        <begin position="155"/>
        <end position="177"/>
    </location>
</feature>
<feature type="domain" description="Amino acid transporter transmembrane" evidence="10">
    <location>
        <begin position="152"/>
        <end position="541"/>
    </location>
</feature>
<dbReference type="EMBL" id="MCBS01021626">
    <property type="protein sequence ID" value="RKF77844.1"/>
    <property type="molecule type" value="Genomic_DNA"/>
</dbReference>
<reference evidence="11 12" key="1">
    <citation type="journal article" date="2018" name="BMC Genomics">
        <title>Comparative genome analyses reveal sequence features reflecting distinct modes of host-adaptation between dicot and monocot powdery mildew.</title>
        <authorList>
            <person name="Wu Y."/>
            <person name="Ma X."/>
            <person name="Pan Z."/>
            <person name="Kale S.D."/>
            <person name="Song Y."/>
            <person name="King H."/>
            <person name="Zhang Q."/>
            <person name="Presley C."/>
            <person name="Deng X."/>
            <person name="Wei C.I."/>
            <person name="Xiao S."/>
        </authorList>
    </citation>
    <scope>NUCLEOTIDE SEQUENCE [LARGE SCALE GENOMIC DNA]</scope>
    <source>
        <strain evidence="11">UMSG1</strain>
    </source>
</reference>
<feature type="transmembrane region" description="Helical" evidence="9">
    <location>
        <begin position="461"/>
        <end position="482"/>
    </location>
</feature>